<proteinExistence type="predicted"/>
<keyword evidence="7" id="KW-1185">Reference proteome</keyword>
<feature type="domain" description="NAC" evidence="6">
    <location>
        <begin position="6"/>
        <end position="156"/>
    </location>
</feature>
<keyword evidence="4" id="KW-0539">Nucleus</keyword>
<evidence type="ECO:0000259" key="6">
    <source>
        <dbReference type="PROSITE" id="PS51005"/>
    </source>
</evidence>
<feature type="compositionally biased region" description="Basic and acidic residues" evidence="5">
    <location>
        <begin position="448"/>
        <end position="457"/>
    </location>
</feature>
<keyword evidence="1" id="KW-0805">Transcription regulation</keyword>
<dbReference type="Proteomes" id="UP000504609">
    <property type="component" value="Unplaced"/>
</dbReference>
<evidence type="ECO:0000313" key="10">
    <source>
        <dbReference type="RefSeq" id="XP_022950314.1"/>
    </source>
</evidence>
<sequence length="457" mass="50754">MTAISLAPGFRFYPTHVELAMYYLKKKVMREKFLKGVISELDVYKYEPWDLPDKACLRSRDLKWYFFCPIKRKCASGARVNRTTQFGYWKSTGKDRPVAHNNTNVGRIKTLTFFSGKSSKGDPTDWVMHEYRLEEKYLSSKNVSQDAYVLCVIFQKDGPGPRNGAQYGAPFNEEDWDEDGVEEMGSSEVDLSSGLSVPSIKEPLNSFAPYTSVTPSNVFGCSSASCISENLASTSKEIPQNISGGIAPVEIPHNLDSADDLFTIEDFYPEDGNLNLIVDDGFQATVPASKHTDQNDPIFGGLGYLDAWYPLNANITEDGNAYVTGNGAIYSSEQTFPIYNEAMFSSDQRPYLELNDLNAPLSDTYRDTQMSNAVYNCSSVIEQPCFHFSSFGAANQHVPSCQYPSQHHSSDQICHPTDLGYPDANMSASSQENIHSNSNGGSNGYKPPRLDHDANLP</sequence>
<organism evidence="7 10">
    <name type="scientific">Cucurbita moschata</name>
    <name type="common">Winter crookneck squash</name>
    <name type="synonym">Cucurbita pepo var. moschata</name>
    <dbReference type="NCBI Taxonomy" id="3662"/>
    <lineage>
        <taxon>Eukaryota</taxon>
        <taxon>Viridiplantae</taxon>
        <taxon>Streptophyta</taxon>
        <taxon>Embryophyta</taxon>
        <taxon>Tracheophyta</taxon>
        <taxon>Spermatophyta</taxon>
        <taxon>Magnoliopsida</taxon>
        <taxon>eudicotyledons</taxon>
        <taxon>Gunneridae</taxon>
        <taxon>Pentapetalae</taxon>
        <taxon>rosids</taxon>
        <taxon>fabids</taxon>
        <taxon>Cucurbitales</taxon>
        <taxon>Cucurbitaceae</taxon>
        <taxon>Cucurbiteae</taxon>
        <taxon>Cucurbita</taxon>
    </lineage>
</organism>
<keyword evidence="3" id="KW-0804">Transcription</keyword>
<dbReference type="AlphaFoldDB" id="A0A6J1GFF9"/>
<protein>
    <submittedName>
        <fullName evidence="8 9">NAC domain-containing protein 82-like</fullName>
    </submittedName>
</protein>
<evidence type="ECO:0000313" key="8">
    <source>
        <dbReference type="RefSeq" id="XP_022950312.1"/>
    </source>
</evidence>
<evidence type="ECO:0000256" key="3">
    <source>
        <dbReference type="ARBA" id="ARBA00023163"/>
    </source>
</evidence>
<dbReference type="KEGG" id="cmos:111453432"/>
<dbReference type="GO" id="GO:0006355">
    <property type="term" value="P:regulation of DNA-templated transcription"/>
    <property type="evidence" value="ECO:0007669"/>
    <property type="project" value="InterPro"/>
</dbReference>
<gene>
    <name evidence="8 9 10" type="primary">LOC111453432</name>
</gene>
<evidence type="ECO:0000256" key="1">
    <source>
        <dbReference type="ARBA" id="ARBA00023015"/>
    </source>
</evidence>
<dbReference type="Pfam" id="PF02365">
    <property type="entry name" value="NAM"/>
    <property type="match status" value="1"/>
</dbReference>
<evidence type="ECO:0000256" key="5">
    <source>
        <dbReference type="SAM" id="MobiDB-lite"/>
    </source>
</evidence>
<keyword evidence="2" id="KW-0238">DNA-binding</keyword>
<dbReference type="InterPro" id="IPR003441">
    <property type="entry name" value="NAC-dom"/>
</dbReference>
<dbReference type="RefSeq" id="XP_022950314.1">
    <property type="nucleotide sequence ID" value="XM_023094546.1"/>
</dbReference>
<name>A0A6J1GFF9_CUCMO</name>
<dbReference type="PANTHER" id="PTHR31744">
    <property type="entry name" value="PROTEIN CUP-SHAPED COTYLEDON 2-RELATED"/>
    <property type="match status" value="1"/>
</dbReference>
<dbReference type="GO" id="GO:0003677">
    <property type="term" value="F:DNA binding"/>
    <property type="evidence" value="ECO:0007669"/>
    <property type="project" value="UniProtKB-KW"/>
</dbReference>
<dbReference type="RefSeq" id="XP_022950312.1">
    <property type="nucleotide sequence ID" value="XM_023094544.1"/>
</dbReference>
<accession>A0A6J1GFF9</accession>
<evidence type="ECO:0000313" key="7">
    <source>
        <dbReference type="Proteomes" id="UP000504609"/>
    </source>
</evidence>
<dbReference type="SUPFAM" id="SSF101941">
    <property type="entry name" value="NAC domain"/>
    <property type="match status" value="1"/>
</dbReference>
<dbReference type="Gene3D" id="2.170.150.80">
    <property type="entry name" value="NAC domain"/>
    <property type="match status" value="1"/>
</dbReference>
<evidence type="ECO:0000313" key="9">
    <source>
        <dbReference type="RefSeq" id="XP_022950313.1"/>
    </source>
</evidence>
<dbReference type="RefSeq" id="XP_022950313.1">
    <property type="nucleotide sequence ID" value="XM_023094545.1"/>
</dbReference>
<evidence type="ECO:0000256" key="4">
    <source>
        <dbReference type="ARBA" id="ARBA00023242"/>
    </source>
</evidence>
<dbReference type="PROSITE" id="PS51005">
    <property type="entry name" value="NAC"/>
    <property type="match status" value="1"/>
</dbReference>
<dbReference type="GeneID" id="111453432"/>
<feature type="compositionally biased region" description="Polar residues" evidence="5">
    <location>
        <begin position="426"/>
        <end position="435"/>
    </location>
</feature>
<dbReference type="InterPro" id="IPR036093">
    <property type="entry name" value="NAC_dom_sf"/>
</dbReference>
<feature type="region of interest" description="Disordered" evidence="5">
    <location>
        <begin position="400"/>
        <end position="457"/>
    </location>
</feature>
<reference evidence="8 9" key="1">
    <citation type="submission" date="2025-04" db="UniProtKB">
        <authorList>
            <consortium name="RefSeq"/>
        </authorList>
    </citation>
    <scope>IDENTIFICATION</scope>
    <source>
        <tissue evidence="8 9">Young leaves</tissue>
    </source>
</reference>
<evidence type="ECO:0000256" key="2">
    <source>
        <dbReference type="ARBA" id="ARBA00023125"/>
    </source>
</evidence>
<dbReference type="PANTHER" id="PTHR31744:SF210">
    <property type="entry name" value="NAC DOMAIN-CONTAINING PROTEIN 86-LIKE"/>
    <property type="match status" value="1"/>
</dbReference>